<dbReference type="KEGG" id="bmj:BMULJ_05862"/>
<proteinExistence type="predicted"/>
<dbReference type="InterPro" id="IPR050744">
    <property type="entry name" value="AI-2_Isomerase_LsrG"/>
</dbReference>
<dbReference type="InterPro" id="IPR011008">
    <property type="entry name" value="Dimeric_a/b-barrel"/>
</dbReference>
<dbReference type="GO" id="GO:0005829">
    <property type="term" value="C:cytosol"/>
    <property type="evidence" value="ECO:0007669"/>
    <property type="project" value="TreeGrafter"/>
</dbReference>
<dbReference type="AlphaFoldDB" id="A0A0H3KVF5"/>
<keyword evidence="3" id="KW-1185">Reference proteome</keyword>
<dbReference type="Proteomes" id="UP000008815">
    <property type="component" value="Chromosome 3"/>
</dbReference>
<dbReference type="EMBL" id="AP009387">
    <property type="protein sequence ID" value="BAG47671.1"/>
    <property type="molecule type" value="Genomic_DNA"/>
</dbReference>
<reference evidence="2 3" key="1">
    <citation type="submission" date="2007-04" db="EMBL/GenBank/DDBJ databases">
        <title>Complete genome sequence of Burkholderia multivorans ATCC 17616.</title>
        <authorList>
            <person name="Ohtsubo Y."/>
            <person name="Yamashita A."/>
            <person name="Kurokawa K."/>
            <person name="Takami H."/>
            <person name="Yuhara S."/>
            <person name="Nishiyama E."/>
            <person name="Endo R."/>
            <person name="Miyazaki R."/>
            <person name="Ono A."/>
            <person name="Yano K."/>
            <person name="Ito M."/>
            <person name="Sota M."/>
            <person name="Yuji N."/>
            <person name="Hattori M."/>
            <person name="Tsuda M."/>
        </authorList>
    </citation>
    <scope>NUCLEOTIDE SEQUENCE [LARGE SCALE GENOMIC DNA]</scope>
    <source>
        <strain evidence="3">ATCC 17616 / 249</strain>
    </source>
</reference>
<dbReference type="STRING" id="395019.BMULJ_05862"/>
<dbReference type="HOGENOM" id="CLU_131496_11_1_4"/>
<protein>
    <recommendedName>
        <fullName evidence="1">ABM domain-containing protein</fullName>
    </recommendedName>
</protein>
<dbReference type="GO" id="GO:0016491">
    <property type="term" value="F:oxidoreductase activity"/>
    <property type="evidence" value="ECO:0007669"/>
    <property type="project" value="TreeGrafter"/>
</dbReference>
<dbReference type="Pfam" id="PF03992">
    <property type="entry name" value="ABM"/>
    <property type="match status" value="1"/>
</dbReference>
<gene>
    <name evidence="2" type="ordered locus">BMULJ_05862</name>
</gene>
<evidence type="ECO:0000259" key="1">
    <source>
        <dbReference type="PROSITE" id="PS51725"/>
    </source>
</evidence>
<dbReference type="Gene3D" id="3.30.70.100">
    <property type="match status" value="1"/>
</dbReference>
<dbReference type="eggNOG" id="COG1359">
    <property type="taxonomic scope" value="Bacteria"/>
</dbReference>
<accession>A0A0H3KVF5</accession>
<dbReference type="KEGG" id="bmu:Bmul_5647"/>
<dbReference type="RefSeq" id="WP_012218038.1">
    <property type="nucleotide sequence ID" value="NC_010087.1"/>
</dbReference>
<dbReference type="PANTHER" id="PTHR33336:SF3">
    <property type="entry name" value="ABM DOMAIN-CONTAINING PROTEIN"/>
    <property type="match status" value="1"/>
</dbReference>
<dbReference type="InterPro" id="IPR007138">
    <property type="entry name" value="ABM_dom"/>
</dbReference>
<organism evidence="2 3">
    <name type="scientific">Burkholderia multivorans (strain ATCC 17616 / 249)</name>
    <dbReference type="NCBI Taxonomy" id="395019"/>
    <lineage>
        <taxon>Bacteria</taxon>
        <taxon>Pseudomonadati</taxon>
        <taxon>Pseudomonadota</taxon>
        <taxon>Betaproteobacteria</taxon>
        <taxon>Burkholderiales</taxon>
        <taxon>Burkholderiaceae</taxon>
        <taxon>Burkholderia</taxon>
        <taxon>Burkholderia cepacia complex</taxon>
    </lineage>
</organism>
<name>A0A0H3KVF5_BURM1</name>
<evidence type="ECO:0000313" key="2">
    <source>
        <dbReference type="EMBL" id="BAG47671.1"/>
    </source>
</evidence>
<dbReference type="SUPFAM" id="SSF54909">
    <property type="entry name" value="Dimeric alpha+beta barrel"/>
    <property type="match status" value="1"/>
</dbReference>
<feature type="domain" description="ABM" evidence="1">
    <location>
        <begin position="6"/>
        <end position="96"/>
    </location>
</feature>
<dbReference type="PROSITE" id="PS51725">
    <property type="entry name" value="ABM"/>
    <property type="match status" value="1"/>
</dbReference>
<evidence type="ECO:0000313" key="3">
    <source>
        <dbReference type="Proteomes" id="UP000008815"/>
    </source>
</evidence>
<sequence>MMYMPIIVVASITLQPGSRESAEAALRKAVARSRKEPGCDQYQLHEDTEQPDRLVMIERWRDEAALQDHLEGPVFRELSETLEGHITLDVMKLSLLA</sequence>
<dbReference type="PANTHER" id="PTHR33336">
    <property type="entry name" value="QUINOL MONOOXYGENASE YGIN-RELATED"/>
    <property type="match status" value="1"/>
</dbReference>